<keyword evidence="1" id="KW-1133">Transmembrane helix</keyword>
<dbReference type="Proteomes" id="UP000310200">
    <property type="component" value="Unassembled WGS sequence"/>
</dbReference>
<feature type="transmembrane region" description="Helical" evidence="1">
    <location>
        <begin position="228"/>
        <end position="249"/>
    </location>
</feature>
<evidence type="ECO:0000256" key="1">
    <source>
        <dbReference type="SAM" id="Phobius"/>
    </source>
</evidence>
<keyword evidence="1" id="KW-0472">Membrane</keyword>
<feature type="transmembrane region" description="Helical" evidence="1">
    <location>
        <begin position="169"/>
        <end position="189"/>
    </location>
</feature>
<dbReference type="EMBL" id="QBLH01002927">
    <property type="protein sequence ID" value="TGZ46193.1"/>
    <property type="molecule type" value="Genomic_DNA"/>
</dbReference>
<organism evidence="2 3">
    <name type="scientific">Temnothorax longispinosus</name>
    <dbReference type="NCBI Taxonomy" id="300112"/>
    <lineage>
        <taxon>Eukaryota</taxon>
        <taxon>Metazoa</taxon>
        <taxon>Ecdysozoa</taxon>
        <taxon>Arthropoda</taxon>
        <taxon>Hexapoda</taxon>
        <taxon>Insecta</taxon>
        <taxon>Pterygota</taxon>
        <taxon>Neoptera</taxon>
        <taxon>Endopterygota</taxon>
        <taxon>Hymenoptera</taxon>
        <taxon>Apocrita</taxon>
        <taxon>Aculeata</taxon>
        <taxon>Formicoidea</taxon>
        <taxon>Formicidae</taxon>
        <taxon>Myrmicinae</taxon>
        <taxon>Temnothorax</taxon>
    </lineage>
</organism>
<dbReference type="AlphaFoldDB" id="A0A4S2KA98"/>
<protein>
    <recommendedName>
        <fullName evidence="4">Gustatory receptor</fullName>
    </recommendedName>
</protein>
<evidence type="ECO:0000313" key="2">
    <source>
        <dbReference type="EMBL" id="TGZ46193.1"/>
    </source>
</evidence>
<evidence type="ECO:0000313" key="3">
    <source>
        <dbReference type="Proteomes" id="UP000310200"/>
    </source>
</evidence>
<gene>
    <name evidence="2" type="ORF">DBV15_06532</name>
</gene>
<keyword evidence="1" id="KW-0812">Transmembrane</keyword>
<dbReference type="STRING" id="300112.A0A4S2KA98"/>
<feature type="transmembrane region" description="Helical" evidence="1">
    <location>
        <begin position="196"/>
        <end position="216"/>
    </location>
</feature>
<name>A0A4S2KA98_9HYME</name>
<reference evidence="2 3" key="1">
    <citation type="journal article" date="2019" name="Philos. Trans. R. Soc. Lond., B, Biol. Sci.">
        <title>Ant behaviour and brain gene expression of defending hosts depend on the ecological success of the intruding social parasite.</title>
        <authorList>
            <person name="Kaur R."/>
            <person name="Stoldt M."/>
            <person name="Jongepier E."/>
            <person name="Feldmeyer B."/>
            <person name="Menzel F."/>
            <person name="Bornberg-Bauer E."/>
            <person name="Foitzik S."/>
        </authorList>
    </citation>
    <scope>NUCLEOTIDE SEQUENCE [LARGE SCALE GENOMIC DNA]</scope>
    <source>
        <tissue evidence="2">Whole body</tissue>
    </source>
</reference>
<sequence length="434" mass="50746">MILPTMSKSIFYRYSTNNVTCNVISLLGYRFAMCLKKLAAVDDTLEELGTPKMYRKIYIWSKRVVIVWIMYSMTANKNDKVIHQLTSVRQYANISEEIHQFTLQTMQHPLKFSGMGLFYFGNAFLRKVEKTNALTHKLTNLIRFTEIRRELTHRIARVSVIMIDTVEKALSPIFLAASFLGFGILRYPLNQPRYRLSIFYILTVWSVYAYVLYYTMTYLFLEGVYTEFITFGMTVNLLAAITSIIITNCKHIGDRLDKINNHIKQLSETEDCGLRCKWKKFLVVKGYNVRNAKNRKHILWIVIHLHLELCRTARDINGFFGVQMTLQIISYFILLNEGSYFEYHTILHLKEIINNNAHKTKSIIHKLTNLICFAEAREEIYQFVLQVSLRPLKFSGLGLFYFGYAFIRKLDTLIEQCLQAKTNLIISINSVKKQ</sequence>
<keyword evidence="3" id="KW-1185">Reference proteome</keyword>
<accession>A0A4S2KA98</accession>
<evidence type="ECO:0008006" key="4">
    <source>
        <dbReference type="Google" id="ProtNLM"/>
    </source>
</evidence>
<comment type="caution">
    <text evidence="2">The sequence shown here is derived from an EMBL/GenBank/DDBJ whole genome shotgun (WGS) entry which is preliminary data.</text>
</comment>
<proteinExistence type="predicted"/>